<name>A0ABU0IFG7_9HYPH</name>
<dbReference type="Proteomes" id="UP001235269">
    <property type="component" value="Unassembled WGS sequence"/>
</dbReference>
<comment type="caution">
    <text evidence="2">The sequence shown here is derived from an EMBL/GenBank/DDBJ whole genome shotgun (WGS) entry which is preliminary data.</text>
</comment>
<dbReference type="Pfam" id="PF04972">
    <property type="entry name" value="BON"/>
    <property type="match status" value="1"/>
</dbReference>
<dbReference type="PROSITE" id="PS50914">
    <property type="entry name" value="BON"/>
    <property type="match status" value="1"/>
</dbReference>
<dbReference type="RefSeq" id="WP_307159082.1">
    <property type="nucleotide sequence ID" value="NZ_JAUSWH010000011.1"/>
</dbReference>
<keyword evidence="3" id="KW-1185">Reference proteome</keyword>
<gene>
    <name evidence="2" type="ORF">QO005_003241</name>
</gene>
<reference evidence="2 3" key="1">
    <citation type="submission" date="2023-07" db="EMBL/GenBank/DDBJ databases">
        <title>Genomic Encyclopedia of Type Strains, Phase IV (KMG-IV): sequencing the most valuable type-strain genomes for metagenomic binning, comparative biology and taxonomic classification.</title>
        <authorList>
            <person name="Goeker M."/>
        </authorList>
    </citation>
    <scope>NUCLEOTIDE SEQUENCE [LARGE SCALE GENOMIC DNA]</scope>
    <source>
        <strain evidence="2 3">DSM 100301</strain>
    </source>
</reference>
<organism evidence="2 3">
    <name type="scientific">Rhizobium paknamense</name>
    <dbReference type="NCBI Taxonomy" id="1206817"/>
    <lineage>
        <taxon>Bacteria</taxon>
        <taxon>Pseudomonadati</taxon>
        <taxon>Pseudomonadota</taxon>
        <taxon>Alphaproteobacteria</taxon>
        <taxon>Hyphomicrobiales</taxon>
        <taxon>Rhizobiaceae</taxon>
        <taxon>Rhizobium/Agrobacterium group</taxon>
        <taxon>Rhizobium</taxon>
    </lineage>
</organism>
<proteinExistence type="predicted"/>
<evidence type="ECO:0000313" key="3">
    <source>
        <dbReference type="Proteomes" id="UP001235269"/>
    </source>
</evidence>
<evidence type="ECO:0000313" key="2">
    <source>
        <dbReference type="EMBL" id="MDQ0456896.1"/>
    </source>
</evidence>
<protein>
    <submittedName>
        <fullName evidence="2">Osmotically-inducible protein OsmY</fullName>
    </submittedName>
</protein>
<dbReference type="EMBL" id="JAUSWH010000011">
    <property type="protein sequence ID" value="MDQ0456896.1"/>
    <property type="molecule type" value="Genomic_DNA"/>
</dbReference>
<accession>A0ABU0IFG7</accession>
<dbReference type="InterPro" id="IPR007055">
    <property type="entry name" value="BON_dom"/>
</dbReference>
<feature type="domain" description="BON" evidence="1">
    <location>
        <begin position="21"/>
        <end position="89"/>
    </location>
</feature>
<evidence type="ECO:0000259" key="1">
    <source>
        <dbReference type="PROSITE" id="PS50914"/>
    </source>
</evidence>
<sequence length="93" mass="9897">MVFKPAKNHGEQPEIISENPPMAELEAAVAAKLAISHGLDASGIDVTAMEDEICLTGTVFSEGEVDRAVEVALSVPHVYKVSVDLTVISRTLH</sequence>